<organism evidence="2 3">
    <name type="scientific">Pseudomonas caricapapayae</name>
    <dbReference type="NCBI Taxonomy" id="46678"/>
    <lineage>
        <taxon>Bacteria</taxon>
        <taxon>Pseudomonadati</taxon>
        <taxon>Pseudomonadota</taxon>
        <taxon>Gammaproteobacteria</taxon>
        <taxon>Pseudomonadales</taxon>
        <taxon>Pseudomonadaceae</taxon>
        <taxon>Pseudomonas</taxon>
    </lineage>
</organism>
<feature type="compositionally biased region" description="Polar residues" evidence="1">
    <location>
        <begin position="1"/>
        <end position="11"/>
    </location>
</feature>
<name>A0A0N8QRY2_9PSED</name>
<evidence type="ECO:0000313" key="3">
    <source>
        <dbReference type="Proteomes" id="UP000278587"/>
    </source>
</evidence>
<dbReference type="Proteomes" id="UP000278587">
    <property type="component" value="Unassembled WGS sequence"/>
</dbReference>
<evidence type="ECO:0000313" key="2">
    <source>
        <dbReference type="EMBL" id="RMM08348.1"/>
    </source>
</evidence>
<feature type="region of interest" description="Disordered" evidence="1">
    <location>
        <begin position="1"/>
        <end position="28"/>
    </location>
</feature>
<accession>A0A0N8QRY2</accession>
<feature type="compositionally biased region" description="Basic and acidic residues" evidence="1">
    <location>
        <begin position="19"/>
        <end position="28"/>
    </location>
</feature>
<sequence>MSSVKRAQRSATPVVVDPADSRQFRKPEPCSGLGQAACIGKRLRRAGCPLPWRVRHIAA</sequence>
<dbReference type="EMBL" id="RBOC01000123">
    <property type="protein sequence ID" value="RMM08348.1"/>
    <property type="molecule type" value="Genomic_DNA"/>
</dbReference>
<reference evidence="2 3" key="1">
    <citation type="submission" date="2018-08" db="EMBL/GenBank/DDBJ databases">
        <title>Recombination of ecologically and evolutionarily significant loci maintains genetic cohesion in the Pseudomonas syringae species complex.</title>
        <authorList>
            <person name="Dillon M."/>
            <person name="Thakur S."/>
            <person name="Almeida R.N.D."/>
            <person name="Weir B.S."/>
            <person name="Guttman D.S."/>
        </authorList>
    </citation>
    <scope>NUCLEOTIDE SEQUENCE [LARGE SCALE GENOMIC DNA]</scope>
    <source>
        <strain evidence="2 3">ICMP 4086</strain>
    </source>
</reference>
<dbReference type="AlphaFoldDB" id="A0A0N8QRY2"/>
<proteinExistence type="predicted"/>
<gene>
    <name evidence="2" type="ORF">ALQ84_101026</name>
</gene>
<evidence type="ECO:0000256" key="1">
    <source>
        <dbReference type="SAM" id="MobiDB-lite"/>
    </source>
</evidence>
<comment type="caution">
    <text evidence="2">The sequence shown here is derived from an EMBL/GenBank/DDBJ whole genome shotgun (WGS) entry which is preliminary data.</text>
</comment>
<protein>
    <submittedName>
        <fullName evidence="2">Uncharacterized protein</fullName>
    </submittedName>
</protein>